<dbReference type="InterPro" id="IPR036412">
    <property type="entry name" value="HAD-like_sf"/>
</dbReference>
<dbReference type="RefSeq" id="WP_118319428.1">
    <property type="nucleotide sequence ID" value="NZ_QRVM01000008.1"/>
</dbReference>
<dbReference type="SUPFAM" id="SSF56784">
    <property type="entry name" value="HAD-like"/>
    <property type="match status" value="1"/>
</dbReference>
<dbReference type="AlphaFoldDB" id="A0A412J6L5"/>
<keyword evidence="1" id="KW-0378">Hydrolase</keyword>
<organism evidence="1 2">
    <name type="scientific">Holdemanella biformis</name>
    <dbReference type="NCBI Taxonomy" id="1735"/>
    <lineage>
        <taxon>Bacteria</taxon>
        <taxon>Bacillati</taxon>
        <taxon>Bacillota</taxon>
        <taxon>Erysipelotrichia</taxon>
        <taxon>Erysipelotrichales</taxon>
        <taxon>Erysipelotrichaceae</taxon>
        <taxon>Holdemanella</taxon>
    </lineage>
</organism>
<dbReference type="Proteomes" id="UP000285274">
    <property type="component" value="Unassembled WGS sequence"/>
</dbReference>
<sequence length="63" mass="7323">MEAMQEDIHEWYYVGDNYINDMQGAKNAGMKTIHFNRHHQASGPLADHVVYSAKELVEFIKKD</sequence>
<comment type="caution">
    <text evidence="1">The sequence shown here is derived from an EMBL/GenBank/DDBJ whole genome shotgun (WGS) entry which is preliminary data.</text>
</comment>
<dbReference type="Pfam" id="PF13242">
    <property type="entry name" value="Hydrolase_like"/>
    <property type="match status" value="1"/>
</dbReference>
<dbReference type="GO" id="GO:0016787">
    <property type="term" value="F:hydrolase activity"/>
    <property type="evidence" value="ECO:0007669"/>
    <property type="project" value="UniProtKB-KW"/>
</dbReference>
<dbReference type="InterPro" id="IPR006439">
    <property type="entry name" value="HAD-SF_hydro_IA"/>
</dbReference>
<evidence type="ECO:0000313" key="2">
    <source>
        <dbReference type="Proteomes" id="UP000285274"/>
    </source>
</evidence>
<dbReference type="NCBIfam" id="TIGR01549">
    <property type="entry name" value="HAD-SF-IA-v1"/>
    <property type="match status" value="1"/>
</dbReference>
<evidence type="ECO:0000313" key="1">
    <source>
        <dbReference type="EMBL" id="RGS47996.1"/>
    </source>
</evidence>
<proteinExistence type="predicted"/>
<reference evidence="1 2" key="1">
    <citation type="submission" date="2018-08" db="EMBL/GenBank/DDBJ databases">
        <title>A genome reference for cultivated species of the human gut microbiota.</title>
        <authorList>
            <person name="Zou Y."/>
            <person name="Xue W."/>
            <person name="Luo G."/>
        </authorList>
    </citation>
    <scope>NUCLEOTIDE SEQUENCE [LARGE SCALE GENOMIC DNA]</scope>
    <source>
        <strain evidence="1 2">AF22-10AC</strain>
    </source>
</reference>
<dbReference type="Gene3D" id="3.40.50.1000">
    <property type="entry name" value="HAD superfamily/HAD-like"/>
    <property type="match status" value="1"/>
</dbReference>
<protein>
    <submittedName>
        <fullName evidence="1">HAD family hydrolase</fullName>
    </submittedName>
</protein>
<dbReference type="InterPro" id="IPR023214">
    <property type="entry name" value="HAD_sf"/>
</dbReference>
<gene>
    <name evidence="1" type="ORF">DWX92_03160</name>
</gene>
<dbReference type="EMBL" id="QRVM01000008">
    <property type="protein sequence ID" value="RGS47996.1"/>
    <property type="molecule type" value="Genomic_DNA"/>
</dbReference>
<name>A0A412J6L5_9FIRM</name>
<accession>A0A412J6L5</accession>